<gene>
    <name evidence="2" type="ORF">MCOR_50853</name>
</gene>
<feature type="domain" description="Jacalin-type lectin" evidence="1">
    <location>
        <begin position="188"/>
        <end position="330"/>
    </location>
</feature>
<dbReference type="Gene3D" id="2.100.10.30">
    <property type="entry name" value="Jacalin-like lectin domain"/>
    <property type="match status" value="1"/>
</dbReference>
<evidence type="ECO:0000259" key="1">
    <source>
        <dbReference type="SMART" id="SM00915"/>
    </source>
</evidence>
<reference evidence="2 3" key="1">
    <citation type="submission" date="2020-06" db="EMBL/GenBank/DDBJ databases">
        <authorList>
            <person name="Li R."/>
            <person name="Bekaert M."/>
        </authorList>
    </citation>
    <scope>NUCLEOTIDE SEQUENCE [LARGE SCALE GENOMIC DNA]</scope>
    <source>
        <strain evidence="3">wild</strain>
    </source>
</reference>
<dbReference type="Gene3D" id="1.25.40.420">
    <property type="match status" value="1"/>
</dbReference>
<keyword evidence="3" id="KW-1185">Reference proteome</keyword>
<dbReference type="Pfam" id="PF07707">
    <property type="entry name" value="BACK"/>
    <property type="match status" value="1"/>
</dbReference>
<dbReference type="OrthoDB" id="6357972at2759"/>
<evidence type="ECO:0000313" key="2">
    <source>
        <dbReference type="EMBL" id="CAC5418415.1"/>
    </source>
</evidence>
<dbReference type="InterPro" id="IPR001229">
    <property type="entry name" value="Jacalin-like_lectin_dom"/>
</dbReference>
<protein>
    <recommendedName>
        <fullName evidence="1">Jacalin-type lectin domain-containing protein</fullName>
    </recommendedName>
</protein>
<dbReference type="Pfam" id="PF01419">
    <property type="entry name" value="Jacalin"/>
    <property type="match status" value="1"/>
</dbReference>
<dbReference type="EMBL" id="CACVKT020008919">
    <property type="protein sequence ID" value="CAC5418415.1"/>
    <property type="molecule type" value="Genomic_DNA"/>
</dbReference>
<evidence type="ECO:0000313" key="3">
    <source>
        <dbReference type="Proteomes" id="UP000507470"/>
    </source>
</evidence>
<dbReference type="InterPro" id="IPR036404">
    <property type="entry name" value="Jacalin-like_lectin_dom_sf"/>
</dbReference>
<dbReference type="SUPFAM" id="SSF51101">
    <property type="entry name" value="Mannose-binding lectins"/>
    <property type="match status" value="1"/>
</dbReference>
<accession>A0A6J8EFM8</accession>
<proteinExistence type="predicted"/>
<dbReference type="SMART" id="SM00915">
    <property type="entry name" value="Jacalin"/>
    <property type="match status" value="1"/>
</dbReference>
<dbReference type="AlphaFoldDB" id="A0A6J8EFM8"/>
<organism evidence="2 3">
    <name type="scientific">Mytilus coruscus</name>
    <name type="common">Sea mussel</name>
    <dbReference type="NCBI Taxonomy" id="42192"/>
    <lineage>
        <taxon>Eukaryota</taxon>
        <taxon>Metazoa</taxon>
        <taxon>Spiralia</taxon>
        <taxon>Lophotrochozoa</taxon>
        <taxon>Mollusca</taxon>
        <taxon>Bivalvia</taxon>
        <taxon>Autobranchia</taxon>
        <taxon>Pteriomorphia</taxon>
        <taxon>Mytilida</taxon>
        <taxon>Mytiloidea</taxon>
        <taxon>Mytilidae</taxon>
        <taxon>Mytilinae</taxon>
        <taxon>Mytilus</taxon>
    </lineage>
</organism>
<name>A0A6J8EFM8_MYTCO</name>
<dbReference type="Proteomes" id="UP000507470">
    <property type="component" value="Unassembled WGS sequence"/>
</dbReference>
<sequence>MVQRVTTENVIPLIKLSNRFNLSILLDGICMFASRNYDELSDMKTFLKLSLNEFTSVIDNYNFTAMKYGIPFHDPESSIFQLVWKYLNHNILEMREQFDDSDVNTLLKTIRIHDILNLDDLKELVERNTVLKFPHINNLLMTEQNSGSNIKKSHLKYRKYSNNFKIFIKGTSFCNNCVAGVIREEKSSRGFDSTDINDRPTKVKLHFIGYGTNHLSTLVRISIEYKSGSMISHEPERYKSDVEHEFDLEDDEVITKVFVKYHGTFIFAFKFKTNFGRELGPFGDYDNMYMHITWKSESCCTTGYLHSCVSIYGRSSFTDYINALTFSWVTFFTEEYCRTYLEGFDSDDDLYS</sequence>
<dbReference type="InterPro" id="IPR011705">
    <property type="entry name" value="BACK"/>
</dbReference>